<name>A7NHM9_ROSCS</name>
<keyword evidence="3 8" id="KW-0808">Transferase</keyword>
<feature type="transmembrane region" description="Helical" evidence="7">
    <location>
        <begin position="50"/>
        <end position="68"/>
    </location>
</feature>
<protein>
    <submittedName>
        <fullName evidence="8">Prolipoprotein diacylglyceryl transferase</fullName>
    </submittedName>
</protein>
<evidence type="ECO:0000256" key="3">
    <source>
        <dbReference type="ARBA" id="ARBA00022679"/>
    </source>
</evidence>
<evidence type="ECO:0000313" key="9">
    <source>
        <dbReference type="Proteomes" id="UP000000263"/>
    </source>
</evidence>
<dbReference type="Pfam" id="PF01790">
    <property type="entry name" value="LGT"/>
    <property type="match status" value="1"/>
</dbReference>
<dbReference type="eggNOG" id="COG0682">
    <property type="taxonomic scope" value="Bacteria"/>
</dbReference>
<dbReference type="GO" id="GO:0005886">
    <property type="term" value="C:plasma membrane"/>
    <property type="evidence" value="ECO:0007669"/>
    <property type="project" value="InterPro"/>
</dbReference>
<accession>A7NHM9</accession>
<evidence type="ECO:0000256" key="1">
    <source>
        <dbReference type="ARBA" id="ARBA00007150"/>
    </source>
</evidence>
<dbReference type="STRING" id="383372.Rcas_0860"/>
<evidence type="ECO:0000256" key="7">
    <source>
        <dbReference type="SAM" id="Phobius"/>
    </source>
</evidence>
<dbReference type="PANTHER" id="PTHR30589">
    <property type="entry name" value="PROLIPOPROTEIN DIACYLGLYCERYL TRANSFERASE"/>
    <property type="match status" value="1"/>
</dbReference>
<dbReference type="PANTHER" id="PTHR30589:SF0">
    <property type="entry name" value="PHOSPHATIDYLGLYCEROL--PROLIPOPROTEIN DIACYLGLYCERYL TRANSFERASE"/>
    <property type="match status" value="1"/>
</dbReference>
<dbReference type="AlphaFoldDB" id="A7NHM9"/>
<keyword evidence="5 7" id="KW-1133">Transmembrane helix</keyword>
<dbReference type="GO" id="GO:0008961">
    <property type="term" value="F:phosphatidylglycerol-prolipoprotein diacylglyceryl transferase activity"/>
    <property type="evidence" value="ECO:0007669"/>
    <property type="project" value="InterPro"/>
</dbReference>
<feature type="transmembrane region" description="Helical" evidence="7">
    <location>
        <begin position="164"/>
        <end position="182"/>
    </location>
</feature>
<feature type="transmembrane region" description="Helical" evidence="7">
    <location>
        <begin position="218"/>
        <end position="237"/>
    </location>
</feature>
<dbReference type="Proteomes" id="UP000000263">
    <property type="component" value="Chromosome"/>
</dbReference>
<evidence type="ECO:0000256" key="6">
    <source>
        <dbReference type="ARBA" id="ARBA00023136"/>
    </source>
</evidence>
<keyword evidence="8" id="KW-0449">Lipoprotein</keyword>
<evidence type="ECO:0000256" key="4">
    <source>
        <dbReference type="ARBA" id="ARBA00022692"/>
    </source>
</evidence>
<evidence type="ECO:0000313" key="8">
    <source>
        <dbReference type="EMBL" id="ABU56976.1"/>
    </source>
</evidence>
<feature type="transmembrane region" description="Helical" evidence="7">
    <location>
        <begin position="189"/>
        <end position="206"/>
    </location>
</feature>
<feature type="transmembrane region" description="Helical" evidence="7">
    <location>
        <begin position="117"/>
        <end position="138"/>
    </location>
</feature>
<keyword evidence="2" id="KW-1003">Cell membrane</keyword>
<keyword evidence="6 7" id="KW-0472">Membrane</keyword>
<dbReference type="HOGENOM" id="CLU_013386_1_2_0"/>
<proteinExistence type="inferred from homology"/>
<dbReference type="KEGG" id="rca:Rcas_0860"/>
<feature type="transmembrane region" description="Helical" evidence="7">
    <location>
        <begin position="88"/>
        <end position="105"/>
    </location>
</feature>
<comment type="similarity">
    <text evidence="1">Belongs to the Lgt family.</text>
</comment>
<evidence type="ECO:0000256" key="5">
    <source>
        <dbReference type="ARBA" id="ARBA00022989"/>
    </source>
</evidence>
<gene>
    <name evidence="8" type="ordered locus">Rcas_0860</name>
</gene>
<keyword evidence="4 7" id="KW-0812">Transmembrane</keyword>
<sequence>MHPIIELGPLNLGSGALLLVIAIFVGHARFERVARQRGGEALEQRAGRCAPFALAGAAIGARLWYGLFNWDMYSQSPGLFLALRLGDLAWPGALIGGTLAGYAYLRLRHIDDATAPLADAAVLALPLAQAIASLGLLLNGDALGAPTDLPWAVPLFGTLRHPVALYYLLAALATWGVLTWVARRSPQPGTLAMTYLAVQGSALLLLEALRVDSLVTAGGVRIAQVVGLAMILMALWWKRTHATSTP</sequence>
<feature type="transmembrane region" description="Helical" evidence="7">
    <location>
        <begin position="12"/>
        <end position="30"/>
    </location>
</feature>
<organism evidence="8 9">
    <name type="scientific">Roseiflexus castenholzii (strain DSM 13941 / HLO8)</name>
    <dbReference type="NCBI Taxonomy" id="383372"/>
    <lineage>
        <taxon>Bacteria</taxon>
        <taxon>Bacillati</taxon>
        <taxon>Chloroflexota</taxon>
        <taxon>Chloroflexia</taxon>
        <taxon>Chloroflexales</taxon>
        <taxon>Roseiflexineae</taxon>
        <taxon>Roseiflexaceae</taxon>
        <taxon>Roseiflexus</taxon>
    </lineage>
</organism>
<keyword evidence="9" id="KW-1185">Reference proteome</keyword>
<dbReference type="InterPro" id="IPR001640">
    <property type="entry name" value="Lgt"/>
</dbReference>
<reference evidence="8 9" key="1">
    <citation type="submission" date="2007-08" db="EMBL/GenBank/DDBJ databases">
        <title>Complete sequence of Roseiflexus castenholzii DSM 13941.</title>
        <authorList>
            <consortium name="US DOE Joint Genome Institute"/>
            <person name="Copeland A."/>
            <person name="Lucas S."/>
            <person name="Lapidus A."/>
            <person name="Barry K."/>
            <person name="Glavina del Rio T."/>
            <person name="Dalin E."/>
            <person name="Tice H."/>
            <person name="Pitluck S."/>
            <person name="Thompson L.S."/>
            <person name="Brettin T."/>
            <person name="Bruce D."/>
            <person name="Detter J.C."/>
            <person name="Han C."/>
            <person name="Tapia R."/>
            <person name="Schmutz J."/>
            <person name="Larimer F."/>
            <person name="Land M."/>
            <person name="Hauser L."/>
            <person name="Kyrpides N."/>
            <person name="Mikhailova N."/>
            <person name="Bryant D.A."/>
            <person name="Hanada S."/>
            <person name="Tsukatani Y."/>
            <person name="Richardson P."/>
        </authorList>
    </citation>
    <scope>NUCLEOTIDE SEQUENCE [LARGE SCALE GENOMIC DNA]</scope>
    <source>
        <strain evidence="9">DSM 13941 / HLO8</strain>
    </source>
</reference>
<dbReference type="EMBL" id="CP000804">
    <property type="protein sequence ID" value="ABU56976.1"/>
    <property type="molecule type" value="Genomic_DNA"/>
</dbReference>
<dbReference type="GO" id="GO:0042158">
    <property type="term" value="P:lipoprotein biosynthetic process"/>
    <property type="evidence" value="ECO:0007669"/>
    <property type="project" value="InterPro"/>
</dbReference>
<dbReference type="OrthoDB" id="157061at2"/>
<evidence type="ECO:0000256" key="2">
    <source>
        <dbReference type="ARBA" id="ARBA00022475"/>
    </source>
</evidence>